<comment type="caution">
    <text evidence="6">The sequence shown here is derived from an EMBL/GenBank/DDBJ whole genome shotgun (WGS) entry which is preliminary data.</text>
</comment>
<keyword evidence="2" id="KW-0547">Nucleotide-binding</keyword>
<evidence type="ECO:0000256" key="4">
    <source>
        <dbReference type="SAM" id="MobiDB-lite"/>
    </source>
</evidence>
<evidence type="ECO:0000259" key="5">
    <source>
        <dbReference type="PROSITE" id="PS51720"/>
    </source>
</evidence>
<dbReference type="SUPFAM" id="SSF52540">
    <property type="entry name" value="P-loop containing nucleoside triphosphate hydrolases"/>
    <property type="match status" value="3"/>
</dbReference>
<dbReference type="PROSITE" id="PS51720">
    <property type="entry name" value="G_AIG1"/>
    <property type="match status" value="2"/>
</dbReference>
<dbReference type="InterPro" id="IPR006703">
    <property type="entry name" value="G_AIG1"/>
</dbReference>
<gene>
    <name evidence="6" type="primary">GIMAP8</name>
    <name evidence="6" type="ORF">AMEX_G4701</name>
</gene>
<evidence type="ECO:0000256" key="3">
    <source>
        <dbReference type="ARBA" id="ARBA00023134"/>
    </source>
</evidence>
<dbReference type="PANTHER" id="PTHR10903">
    <property type="entry name" value="GTPASE, IMAP FAMILY MEMBER-RELATED"/>
    <property type="match status" value="1"/>
</dbReference>
<dbReference type="PANTHER" id="PTHR10903:SF170">
    <property type="entry name" value="GTPASE IMAP FAMILY MEMBER 7"/>
    <property type="match status" value="1"/>
</dbReference>
<evidence type="ECO:0000313" key="6">
    <source>
        <dbReference type="EMBL" id="KAG9279194.1"/>
    </source>
</evidence>
<dbReference type="InterPro" id="IPR027417">
    <property type="entry name" value="P-loop_NTPase"/>
</dbReference>
<evidence type="ECO:0000256" key="2">
    <source>
        <dbReference type="ARBA" id="ARBA00022741"/>
    </source>
</evidence>
<dbReference type="InterPro" id="IPR045058">
    <property type="entry name" value="GIMA/IAN/Toc"/>
</dbReference>
<accession>A0A8T2M7P9</accession>
<comment type="similarity">
    <text evidence="1">Belongs to the TRAFAC class TrmE-Era-EngA-EngB-Septin-like GTPase superfamily. AIG1/Toc34/Toc159-like paraseptin GTPase family. IAN subfamily.</text>
</comment>
<feature type="region of interest" description="Disordered" evidence="4">
    <location>
        <begin position="431"/>
        <end position="470"/>
    </location>
</feature>
<proteinExistence type="inferred from homology"/>
<feature type="domain" description="AIG1-type G" evidence="5">
    <location>
        <begin position="255"/>
        <end position="471"/>
    </location>
</feature>
<dbReference type="EMBL" id="JAICCE010000003">
    <property type="protein sequence ID" value="KAG9279194.1"/>
    <property type="molecule type" value="Genomic_DNA"/>
</dbReference>
<name>A0A8T2M7P9_ASTMX</name>
<protein>
    <submittedName>
        <fullName evidence="6">GTPase IMAP family member 8-like</fullName>
    </submittedName>
</protein>
<feature type="domain" description="AIG1-type G" evidence="5">
    <location>
        <begin position="472"/>
        <end position="662"/>
    </location>
</feature>
<reference evidence="6 7" key="1">
    <citation type="submission" date="2021-07" db="EMBL/GenBank/DDBJ databases">
        <authorList>
            <person name="Imarazene B."/>
            <person name="Zahm M."/>
            <person name="Klopp C."/>
            <person name="Cabau C."/>
            <person name="Beille S."/>
            <person name="Jouanno E."/>
            <person name="Castinel A."/>
            <person name="Lluch J."/>
            <person name="Gil L."/>
            <person name="Kuchtly C."/>
            <person name="Lopez Roques C."/>
            <person name="Donnadieu C."/>
            <person name="Parrinello H."/>
            <person name="Journot L."/>
            <person name="Du K."/>
            <person name="Schartl M."/>
            <person name="Retaux S."/>
            <person name="Guiguen Y."/>
        </authorList>
    </citation>
    <scope>NUCLEOTIDE SEQUENCE [LARGE SCALE GENOMIC DNA]</scope>
    <source>
        <strain evidence="6">Pach_M1</strain>
        <tissue evidence="6">Testis</tissue>
    </source>
</reference>
<dbReference type="Proteomes" id="UP000752171">
    <property type="component" value="Unassembled WGS sequence"/>
</dbReference>
<keyword evidence="3" id="KW-0342">GTP-binding</keyword>
<evidence type="ECO:0000313" key="7">
    <source>
        <dbReference type="Proteomes" id="UP000752171"/>
    </source>
</evidence>
<evidence type="ECO:0000256" key="1">
    <source>
        <dbReference type="ARBA" id="ARBA00008535"/>
    </source>
</evidence>
<organism evidence="6 7">
    <name type="scientific">Astyanax mexicanus</name>
    <name type="common">Blind cave fish</name>
    <name type="synonym">Astyanax fasciatus mexicanus</name>
    <dbReference type="NCBI Taxonomy" id="7994"/>
    <lineage>
        <taxon>Eukaryota</taxon>
        <taxon>Metazoa</taxon>
        <taxon>Chordata</taxon>
        <taxon>Craniata</taxon>
        <taxon>Vertebrata</taxon>
        <taxon>Euteleostomi</taxon>
        <taxon>Actinopterygii</taxon>
        <taxon>Neopterygii</taxon>
        <taxon>Teleostei</taxon>
        <taxon>Ostariophysi</taxon>
        <taxon>Characiformes</taxon>
        <taxon>Characoidei</taxon>
        <taxon>Acestrorhamphidae</taxon>
        <taxon>Acestrorhamphinae</taxon>
        <taxon>Astyanax</taxon>
    </lineage>
</organism>
<sequence length="701" mass="79916">MENTGEPPCLGPKPQIRKNNIIKVCKKLRIVLLGKNRSDISRVGNFILCKNAFDTEAPPPSVEQHSVRAAGMVEGRYITIINTPHLFHPQLSEEELNQRVRECAALCSPGPHVLVLILHPGDFTKQDCDKIRTIWNAYSTVSMKYTVVVTTGEGHSSSVLWSRFINENNLKQYRYEDISKFDKDQVSQLLRSIDEVVRENGGDHLTCKMNELMAEREERPVLLRRGQAHFTKTAKISNDEDAGMKSQRDNPRPTVSELRIVLLGKSSSKISTVGNFILGKDVFDTKAPPPSVELHSKRAGGSVVGRNITLINTPHLFNHQLSEEQLNQRVRECMTLCSPGPHVLVLVLHPGDFPEADRHRLDHILRSLSKDPKKHMLVVTTQRRQAVFSAYIADENINQIITACNKRHFKFSSECSRSDLLEMIEMMIEENREGQSKQEVPPTRELQHLKQKPQRVNEQPVREKKTSSSARSQRLNLVLCGSNRELKSSISDLILGQRERRPESRSVCVRRESEVCGRLISLVELPALYSSQLSEEEVMRETLRCVSLCDPGVHAFLLVLPEGCLTDEDKREMEKIQNIFCSKVDNHLMVLFTTEHAVSGNTTNFIRHNKTAKKPADSSGQRYRILETKVGKNSKQVPELLDEIEKTLTTKPYSLYMYVKAQEERVQQHLQESHKEELSLMQMKVQELKEKLQTEGRPFHL</sequence>
<dbReference type="Gene3D" id="3.40.50.300">
    <property type="entry name" value="P-loop containing nucleotide triphosphate hydrolases"/>
    <property type="match status" value="3"/>
</dbReference>
<dbReference type="GO" id="GO:0005525">
    <property type="term" value="F:GTP binding"/>
    <property type="evidence" value="ECO:0007669"/>
    <property type="project" value="UniProtKB-KW"/>
</dbReference>
<dbReference type="AlphaFoldDB" id="A0A8T2M7P9"/>
<dbReference type="Pfam" id="PF04548">
    <property type="entry name" value="AIG1"/>
    <property type="match status" value="3"/>
</dbReference>